<dbReference type="Proteomes" id="UP000001514">
    <property type="component" value="Unassembled WGS sequence"/>
</dbReference>
<dbReference type="GO" id="GO:0006955">
    <property type="term" value="P:immune response"/>
    <property type="evidence" value="ECO:0000318"/>
    <property type="project" value="GO_Central"/>
</dbReference>
<gene>
    <name evidence="6" type="ORF">SELMODRAFT_228454</name>
</gene>
<dbReference type="STRING" id="88036.D8S1F5"/>
<dbReference type="EMBL" id="GL377598">
    <property type="protein sequence ID" value="EFJ21841.1"/>
    <property type="molecule type" value="Genomic_DNA"/>
</dbReference>
<dbReference type="Gene3D" id="3.90.70.10">
    <property type="entry name" value="Cysteine proteinases"/>
    <property type="match status" value="1"/>
</dbReference>
<dbReference type="GO" id="GO:0051603">
    <property type="term" value="P:proteolysis involved in protein catabolic process"/>
    <property type="evidence" value="ECO:0000318"/>
    <property type="project" value="GO_Central"/>
</dbReference>
<feature type="chain" id="PRO_5018719608" evidence="3">
    <location>
        <begin position="18"/>
        <end position="353"/>
    </location>
</feature>
<dbReference type="InterPro" id="IPR013128">
    <property type="entry name" value="Peptidase_C1A"/>
</dbReference>
<dbReference type="InterPro" id="IPR000169">
    <property type="entry name" value="Pept_cys_AS"/>
</dbReference>
<evidence type="ECO:0000256" key="3">
    <source>
        <dbReference type="SAM" id="SignalP"/>
    </source>
</evidence>
<dbReference type="GO" id="GO:0050547">
    <property type="term" value="F:feruloyl-CoA hydratase/lyase activity"/>
    <property type="evidence" value="ECO:0007669"/>
    <property type="project" value="UniProtKB-ARBA"/>
</dbReference>
<dbReference type="GO" id="GO:0009699">
    <property type="term" value="P:phenylpropanoid biosynthetic process"/>
    <property type="evidence" value="ECO:0007669"/>
    <property type="project" value="UniProtKB-ARBA"/>
</dbReference>
<dbReference type="PROSITE" id="PS00639">
    <property type="entry name" value="THIOL_PROTEASE_HIS"/>
    <property type="match status" value="1"/>
</dbReference>
<name>D8S1F5_SELML</name>
<dbReference type="InterPro" id="IPR000668">
    <property type="entry name" value="Peptidase_C1A_C"/>
</dbReference>
<reference evidence="6 7" key="1">
    <citation type="journal article" date="2011" name="Science">
        <title>The Selaginella genome identifies genetic changes associated with the evolution of vascular plants.</title>
        <authorList>
            <person name="Banks J.A."/>
            <person name="Nishiyama T."/>
            <person name="Hasebe M."/>
            <person name="Bowman J.L."/>
            <person name="Gribskov M."/>
            <person name="dePamphilis C."/>
            <person name="Albert V.A."/>
            <person name="Aono N."/>
            <person name="Aoyama T."/>
            <person name="Ambrose B.A."/>
            <person name="Ashton N.W."/>
            <person name="Axtell M.J."/>
            <person name="Barker E."/>
            <person name="Barker M.S."/>
            <person name="Bennetzen J.L."/>
            <person name="Bonawitz N.D."/>
            <person name="Chapple C."/>
            <person name="Cheng C."/>
            <person name="Correa L.G."/>
            <person name="Dacre M."/>
            <person name="DeBarry J."/>
            <person name="Dreyer I."/>
            <person name="Elias M."/>
            <person name="Engstrom E.M."/>
            <person name="Estelle M."/>
            <person name="Feng L."/>
            <person name="Finet C."/>
            <person name="Floyd S.K."/>
            <person name="Frommer W.B."/>
            <person name="Fujita T."/>
            <person name="Gramzow L."/>
            <person name="Gutensohn M."/>
            <person name="Harholt J."/>
            <person name="Hattori M."/>
            <person name="Heyl A."/>
            <person name="Hirai T."/>
            <person name="Hiwatashi Y."/>
            <person name="Ishikawa M."/>
            <person name="Iwata M."/>
            <person name="Karol K.G."/>
            <person name="Koehler B."/>
            <person name="Kolukisaoglu U."/>
            <person name="Kubo M."/>
            <person name="Kurata T."/>
            <person name="Lalonde S."/>
            <person name="Li K."/>
            <person name="Li Y."/>
            <person name="Litt A."/>
            <person name="Lyons E."/>
            <person name="Manning G."/>
            <person name="Maruyama T."/>
            <person name="Michael T.P."/>
            <person name="Mikami K."/>
            <person name="Miyazaki S."/>
            <person name="Morinaga S."/>
            <person name="Murata T."/>
            <person name="Mueller-Roeber B."/>
            <person name="Nelson D.R."/>
            <person name="Obara M."/>
            <person name="Oguri Y."/>
            <person name="Olmstead R.G."/>
            <person name="Onodera N."/>
            <person name="Petersen B.L."/>
            <person name="Pils B."/>
            <person name="Prigge M."/>
            <person name="Rensing S.A."/>
            <person name="Riano-Pachon D.M."/>
            <person name="Roberts A.W."/>
            <person name="Sato Y."/>
            <person name="Scheller H.V."/>
            <person name="Schulz B."/>
            <person name="Schulz C."/>
            <person name="Shakirov E.V."/>
            <person name="Shibagaki N."/>
            <person name="Shinohara N."/>
            <person name="Shippen D.E."/>
            <person name="Soerensen I."/>
            <person name="Sotooka R."/>
            <person name="Sugimoto N."/>
            <person name="Sugita M."/>
            <person name="Sumikawa N."/>
            <person name="Tanurdzic M."/>
            <person name="Theissen G."/>
            <person name="Ulvskov P."/>
            <person name="Wakazuki S."/>
            <person name="Weng J.K."/>
            <person name="Willats W.W."/>
            <person name="Wipf D."/>
            <person name="Wolf P.G."/>
            <person name="Yang L."/>
            <person name="Zimmer A.D."/>
            <person name="Zhu Q."/>
            <person name="Mitros T."/>
            <person name="Hellsten U."/>
            <person name="Loque D."/>
            <person name="Otillar R."/>
            <person name="Salamov A."/>
            <person name="Schmutz J."/>
            <person name="Shapiro H."/>
            <person name="Lindquist E."/>
            <person name="Lucas S."/>
            <person name="Rokhsar D."/>
            <person name="Grigoriev I.V."/>
        </authorList>
    </citation>
    <scope>NUCLEOTIDE SEQUENCE [LARGE SCALE GENOMIC DNA]</scope>
</reference>
<keyword evidence="3" id="KW-0732">Signal</keyword>
<dbReference type="HOGENOM" id="CLU_012184_1_1_1"/>
<organism evidence="7">
    <name type="scientific">Selaginella moellendorffii</name>
    <name type="common">Spikemoss</name>
    <dbReference type="NCBI Taxonomy" id="88036"/>
    <lineage>
        <taxon>Eukaryota</taxon>
        <taxon>Viridiplantae</taxon>
        <taxon>Streptophyta</taxon>
        <taxon>Embryophyta</taxon>
        <taxon>Tracheophyta</taxon>
        <taxon>Lycopodiopsida</taxon>
        <taxon>Selaginellales</taxon>
        <taxon>Selaginellaceae</taxon>
        <taxon>Selaginella</taxon>
    </lineage>
</organism>
<evidence type="ECO:0000313" key="7">
    <source>
        <dbReference type="Proteomes" id="UP000001514"/>
    </source>
</evidence>
<dbReference type="OMA" id="TCKFQPQ"/>
<dbReference type="FunFam" id="3.90.70.10:FF:000039">
    <property type="entry name" value="Cysteine proteinase 2, putative"/>
    <property type="match status" value="1"/>
</dbReference>
<dbReference type="PROSITE" id="PS00139">
    <property type="entry name" value="THIOL_PROTEASE_CYS"/>
    <property type="match status" value="1"/>
</dbReference>
<dbReference type="InterPro" id="IPR038765">
    <property type="entry name" value="Papain-like_cys_pep_sf"/>
</dbReference>
<dbReference type="PANTHER" id="PTHR12411">
    <property type="entry name" value="CYSTEINE PROTEASE FAMILY C1-RELATED"/>
    <property type="match status" value="1"/>
</dbReference>
<keyword evidence="2" id="KW-1015">Disulfide bond</keyword>
<dbReference type="Pfam" id="PF08246">
    <property type="entry name" value="Inhibitor_I29"/>
    <property type="match status" value="1"/>
</dbReference>
<dbReference type="InterPro" id="IPR039417">
    <property type="entry name" value="Peptidase_C1A_papain-like"/>
</dbReference>
<feature type="signal peptide" evidence="3">
    <location>
        <begin position="1"/>
        <end position="17"/>
    </location>
</feature>
<sequence>MALAMALAMAAISLSTARFLDDSSAISMVIDGISPARFTELLGEGHKVARFHEFATRHKRVYGSLVELRERFVTFSRNLELIEETNRKELPYTLAVNQFADMSWEEFKKHNLFSSQNCSATTTNSVRAFLTPPSKKDWRDDKIVSPVKNQQHCGSCWTFSTTGALESAHAQATGKMVVLSEQQLVDCAGGYNNFGCNGGLPSQAFEYIRYNGGLDTEDSYPYTGHDGKCTYNQNSIGAKVYDVVNITEGAEDELIHAVAFNRPVSIAYEVLKDFRFYKSGVYTSNVCGTGPDTVNHAVLAVGYNRDAPVPYWIIKNSWGESFGLDGYFYMEMGKNMCGIATCASYPVVPEDFN</sequence>
<dbReference type="InParanoid" id="D8S1F5"/>
<feature type="domain" description="Cathepsin propeptide inhibitor" evidence="5">
    <location>
        <begin position="51"/>
        <end position="107"/>
    </location>
</feature>
<accession>D8S1F5</accession>
<evidence type="ECO:0000259" key="5">
    <source>
        <dbReference type="SMART" id="SM00848"/>
    </source>
</evidence>
<dbReference type="AlphaFoldDB" id="D8S1F5"/>
<evidence type="ECO:0000256" key="2">
    <source>
        <dbReference type="ARBA" id="ARBA00023157"/>
    </source>
</evidence>
<keyword evidence="7" id="KW-1185">Reference proteome</keyword>
<dbReference type="InterPro" id="IPR013201">
    <property type="entry name" value="Prot_inhib_I29"/>
</dbReference>
<protein>
    <submittedName>
        <fullName evidence="6">Uncharacterized protein</fullName>
    </submittedName>
</protein>
<proteinExistence type="inferred from homology"/>
<dbReference type="GO" id="GO:2001235">
    <property type="term" value="P:positive regulation of apoptotic signaling pathway"/>
    <property type="evidence" value="ECO:0000318"/>
    <property type="project" value="GO_Central"/>
</dbReference>
<dbReference type="PRINTS" id="PR00705">
    <property type="entry name" value="PAPAIN"/>
</dbReference>
<evidence type="ECO:0000313" key="6">
    <source>
        <dbReference type="EMBL" id="EFJ21841.1"/>
    </source>
</evidence>
<evidence type="ECO:0000256" key="1">
    <source>
        <dbReference type="ARBA" id="ARBA00008455"/>
    </source>
</evidence>
<dbReference type="SUPFAM" id="SSF54001">
    <property type="entry name" value="Cysteine proteinases"/>
    <property type="match status" value="1"/>
</dbReference>
<dbReference type="InterPro" id="IPR025660">
    <property type="entry name" value="Pept_his_AS"/>
</dbReference>
<dbReference type="GO" id="GO:0005615">
    <property type="term" value="C:extracellular space"/>
    <property type="evidence" value="ECO:0000318"/>
    <property type="project" value="GO_Central"/>
</dbReference>
<dbReference type="GO" id="GO:0004197">
    <property type="term" value="F:cysteine-type endopeptidase activity"/>
    <property type="evidence" value="ECO:0000318"/>
    <property type="project" value="GO_Central"/>
</dbReference>
<dbReference type="GO" id="GO:0005764">
    <property type="term" value="C:lysosome"/>
    <property type="evidence" value="ECO:0000318"/>
    <property type="project" value="GO_Central"/>
</dbReference>
<dbReference type="PROSITE" id="PS00640">
    <property type="entry name" value="THIOL_PROTEASE_ASN"/>
    <property type="match status" value="1"/>
</dbReference>
<dbReference type="CDD" id="cd02248">
    <property type="entry name" value="Peptidase_C1A"/>
    <property type="match status" value="1"/>
</dbReference>
<dbReference type="InterPro" id="IPR025661">
    <property type="entry name" value="Pept_asp_AS"/>
</dbReference>
<dbReference type="SMART" id="SM00848">
    <property type="entry name" value="Inhibitor_I29"/>
    <property type="match status" value="1"/>
</dbReference>
<dbReference type="Pfam" id="PF00112">
    <property type="entry name" value="Peptidase_C1"/>
    <property type="match status" value="1"/>
</dbReference>
<dbReference type="FunCoup" id="D8S1F5">
    <property type="interactions" value="1808"/>
</dbReference>
<comment type="similarity">
    <text evidence="1">Belongs to the peptidase C1 family.</text>
</comment>
<dbReference type="GO" id="GO:0008656">
    <property type="term" value="F:cysteine-type endopeptidase activator activity involved in apoptotic process"/>
    <property type="evidence" value="ECO:0000318"/>
    <property type="project" value="GO_Central"/>
</dbReference>
<feature type="domain" description="Peptidase C1A papain C-terminal" evidence="4">
    <location>
        <begin position="132"/>
        <end position="347"/>
    </location>
</feature>
<dbReference type="eggNOG" id="KOG1543">
    <property type="taxonomic scope" value="Eukaryota"/>
</dbReference>
<dbReference type="Gramene" id="EFJ21841">
    <property type="protein sequence ID" value="EFJ21841"/>
    <property type="gene ID" value="SELMODRAFT_228454"/>
</dbReference>
<dbReference type="SMART" id="SM00645">
    <property type="entry name" value="Pept_C1"/>
    <property type="match status" value="1"/>
</dbReference>
<dbReference type="KEGG" id="smo:SELMODRAFT_228454"/>
<evidence type="ECO:0000259" key="4">
    <source>
        <dbReference type="SMART" id="SM00645"/>
    </source>
</evidence>